<dbReference type="Pfam" id="PF00059">
    <property type="entry name" value="Lectin_C"/>
    <property type="match status" value="1"/>
</dbReference>
<dbReference type="InParanoid" id="A0A672SXB8"/>
<reference evidence="3" key="1">
    <citation type="submission" date="2025-08" db="UniProtKB">
        <authorList>
            <consortium name="Ensembl"/>
        </authorList>
    </citation>
    <scope>IDENTIFICATION</scope>
</reference>
<dbReference type="OMA" id="SQINGRC"/>
<dbReference type="InterPro" id="IPR001304">
    <property type="entry name" value="C-type_lectin-like"/>
</dbReference>
<dbReference type="SMART" id="SM00034">
    <property type="entry name" value="CLECT"/>
    <property type="match status" value="1"/>
</dbReference>
<dbReference type="Ensembl" id="ENSSGRT00000112463.1">
    <property type="protein sequence ID" value="ENSSGRP00000105814.1"/>
    <property type="gene ID" value="ENSSGRG00000052353.1"/>
</dbReference>
<dbReference type="SUPFAM" id="SSF56436">
    <property type="entry name" value="C-type lectin-like"/>
    <property type="match status" value="1"/>
</dbReference>
<name>A0A672SXB8_SINGR</name>
<feature type="domain" description="C-type lectin" evidence="2">
    <location>
        <begin position="34"/>
        <end position="139"/>
    </location>
</feature>
<dbReference type="PROSITE" id="PS50041">
    <property type="entry name" value="C_TYPE_LECTIN_2"/>
    <property type="match status" value="1"/>
</dbReference>
<dbReference type="AlphaFoldDB" id="A0A672SXB8"/>
<protein>
    <recommendedName>
        <fullName evidence="2">C-type lectin domain-containing protein</fullName>
    </recommendedName>
</protein>
<dbReference type="Proteomes" id="UP000472262">
    <property type="component" value="Unassembled WGS sequence"/>
</dbReference>
<organism evidence="3 4">
    <name type="scientific">Sinocyclocheilus grahami</name>
    <name type="common">Dianchi golden-line fish</name>
    <name type="synonym">Barbus grahami</name>
    <dbReference type="NCBI Taxonomy" id="75366"/>
    <lineage>
        <taxon>Eukaryota</taxon>
        <taxon>Metazoa</taxon>
        <taxon>Chordata</taxon>
        <taxon>Craniata</taxon>
        <taxon>Vertebrata</taxon>
        <taxon>Euteleostomi</taxon>
        <taxon>Actinopterygii</taxon>
        <taxon>Neopterygii</taxon>
        <taxon>Teleostei</taxon>
        <taxon>Ostariophysi</taxon>
        <taxon>Cypriniformes</taxon>
        <taxon>Cyprinidae</taxon>
        <taxon>Cyprininae</taxon>
        <taxon>Sinocyclocheilus</taxon>
    </lineage>
</organism>
<evidence type="ECO:0000259" key="2">
    <source>
        <dbReference type="PROSITE" id="PS50041"/>
    </source>
</evidence>
<dbReference type="InterPro" id="IPR016187">
    <property type="entry name" value="CTDL_fold"/>
</dbReference>
<proteinExistence type="predicted"/>
<evidence type="ECO:0000313" key="3">
    <source>
        <dbReference type="Ensembl" id="ENSSGRP00000105814.1"/>
    </source>
</evidence>
<sequence length="150" mass="16801">MAMLRSLLLLLIVFTMGNAEAEIAEKCPYGWTNFGVRCYKFFSQSVNWITAERNCQSLDANLVSVHNKPEHDFLLSLWPSSIICWAGGHDGEQEGQWVWSDGTAFDYTYWCSGEPNNVGVGGENCVEIITLSCKKAVFCATFYNNLHTVA</sequence>
<dbReference type="Gene3D" id="3.10.100.10">
    <property type="entry name" value="Mannose-Binding Protein A, subunit A"/>
    <property type="match status" value="1"/>
</dbReference>
<feature type="signal peptide" evidence="1">
    <location>
        <begin position="1"/>
        <end position="21"/>
    </location>
</feature>
<feature type="chain" id="PRO_5025488752" description="C-type lectin domain-containing protein" evidence="1">
    <location>
        <begin position="22"/>
        <end position="150"/>
    </location>
</feature>
<dbReference type="PANTHER" id="PTHR22803">
    <property type="entry name" value="MANNOSE, PHOSPHOLIPASE, LECTIN RECEPTOR RELATED"/>
    <property type="match status" value="1"/>
</dbReference>
<reference evidence="3" key="2">
    <citation type="submission" date="2025-09" db="UniProtKB">
        <authorList>
            <consortium name="Ensembl"/>
        </authorList>
    </citation>
    <scope>IDENTIFICATION</scope>
</reference>
<evidence type="ECO:0000256" key="1">
    <source>
        <dbReference type="SAM" id="SignalP"/>
    </source>
</evidence>
<keyword evidence="1" id="KW-0732">Signal</keyword>
<dbReference type="InterPro" id="IPR050111">
    <property type="entry name" value="C-type_lectin/snaclec_domain"/>
</dbReference>
<accession>A0A672SXB8</accession>
<keyword evidence="4" id="KW-1185">Reference proteome</keyword>
<evidence type="ECO:0000313" key="4">
    <source>
        <dbReference type="Proteomes" id="UP000472262"/>
    </source>
</evidence>
<dbReference type="InterPro" id="IPR016186">
    <property type="entry name" value="C-type_lectin-like/link_sf"/>
</dbReference>